<dbReference type="EMBL" id="AGNL01022653">
    <property type="protein sequence ID" value="EJK59598.1"/>
    <property type="molecule type" value="Genomic_DNA"/>
</dbReference>
<feature type="non-terminal residue" evidence="2">
    <location>
        <position position="1"/>
    </location>
</feature>
<feature type="region of interest" description="Disordered" evidence="1">
    <location>
        <begin position="1"/>
        <end position="245"/>
    </location>
</feature>
<feature type="compositionally biased region" description="Low complexity" evidence="1">
    <location>
        <begin position="1"/>
        <end position="14"/>
    </location>
</feature>
<evidence type="ECO:0000313" key="2">
    <source>
        <dbReference type="EMBL" id="EJK59598.1"/>
    </source>
</evidence>
<evidence type="ECO:0000313" key="3">
    <source>
        <dbReference type="Proteomes" id="UP000266841"/>
    </source>
</evidence>
<reference evidence="2 3" key="1">
    <citation type="journal article" date="2012" name="Genome Biol.">
        <title>Genome and low-iron response of an oceanic diatom adapted to chronic iron limitation.</title>
        <authorList>
            <person name="Lommer M."/>
            <person name="Specht M."/>
            <person name="Roy A.S."/>
            <person name="Kraemer L."/>
            <person name="Andreson R."/>
            <person name="Gutowska M.A."/>
            <person name="Wolf J."/>
            <person name="Bergner S.V."/>
            <person name="Schilhabel M.B."/>
            <person name="Klostermeier U.C."/>
            <person name="Beiko R.G."/>
            <person name="Rosenstiel P."/>
            <person name="Hippler M."/>
            <person name="Laroche J."/>
        </authorList>
    </citation>
    <scope>NUCLEOTIDE SEQUENCE [LARGE SCALE GENOMIC DNA]</scope>
    <source>
        <strain evidence="2 3">CCMP1005</strain>
    </source>
</reference>
<dbReference type="Proteomes" id="UP000266841">
    <property type="component" value="Unassembled WGS sequence"/>
</dbReference>
<keyword evidence="3" id="KW-1185">Reference proteome</keyword>
<feature type="compositionally biased region" description="Polar residues" evidence="1">
    <location>
        <begin position="228"/>
        <end position="245"/>
    </location>
</feature>
<name>K0S0K2_THAOC</name>
<feature type="compositionally biased region" description="Basic and acidic residues" evidence="1">
    <location>
        <begin position="197"/>
        <end position="210"/>
    </location>
</feature>
<protein>
    <submittedName>
        <fullName evidence="2">Uncharacterized protein</fullName>
    </submittedName>
</protein>
<evidence type="ECO:0000256" key="1">
    <source>
        <dbReference type="SAM" id="MobiDB-lite"/>
    </source>
</evidence>
<comment type="caution">
    <text evidence="2">The sequence shown here is derived from an EMBL/GenBank/DDBJ whole genome shotgun (WGS) entry which is preliminary data.</text>
</comment>
<proteinExistence type="predicted"/>
<gene>
    <name evidence="2" type="ORF">THAOC_20151</name>
</gene>
<accession>K0S0K2</accession>
<organism evidence="2 3">
    <name type="scientific">Thalassiosira oceanica</name>
    <name type="common">Marine diatom</name>
    <dbReference type="NCBI Taxonomy" id="159749"/>
    <lineage>
        <taxon>Eukaryota</taxon>
        <taxon>Sar</taxon>
        <taxon>Stramenopiles</taxon>
        <taxon>Ochrophyta</taxon>
        <taxon>Bacillariophyta</taxon>
        <taxon>Coscinodiscophyceae</taxon>
        <taxon>Thalassiosirophycidae</taxon>
        <taxon>Thalassiosirales</taxon>
        <taxon>Thalassiosiraceae</taxon>
        <taxon>Thalassiosira</taxon>
    </lineage>
</organism>
<sequence length="245" mass="25258">LPADAAQPARAATPWELVPKDKRRRGPGGGGRPSEAERRRDTRPGERGAGRRATAAGSERCDPRPVPSPPGGACPRADVVLSPGSRRPPAPGTVLTSSPPRVVGSLRGPSRGVGQSPPSHARRTPVVLPGFSGFLGSDRARGEGFRTGVARKKGASREMPGGLVRGTGSALYSQAPGKILERNPRGDGSPPRIGGHGRTELGEAVPEHRSGPGRLSAKGQSPGRGSCANATIAINRSKSGQRLFD</sequence>
<dbReference type="AlphaFoldDB" id="K0S0K2"/>
<feature type="compositionally biased region" description="Basic and acidic residues" evidence="1">
    <location>
        <begin position="34"/>
        <end position="49"/>
    </location>
</feature>